<keyword evidence="4" id="KW-1185">Reference proteome</keyword>
<evidence type="ECO:0000256" key="1">
    <source>
        <dbReference type="SAM" id="MobiDB-lite"/>
    </source>
</evidence>
<evidence type="ECO:0000313" key="4">
    <source>
        <dbReference type="Proteomes" id="UP001140293"/>
    </source>
</evidence>
<reference evidence="3" key="2">
    <citation type="journal article" date="2022" name="BMC Genomics">
        <title>Comparative genome analysis of mycobacteria focusing on tRNA and non-coding RNA.</title>
        <authorList>
            <person name="Behra P.R.K."/>
            <person name="Pettersson B.M.F."/>
            <person name="Ramesh M."/>
            <person name="Das S."/>
            <person name="Dasgupta S."/>
            <person name="Kirsebom L.A."/>
        </authorList>
    </citation>
    <scope>NUCLEOTIDE SEQUENCE</scope>
    <source>
        <strain evidence="3">DSM 44615</strain>
    </source>
</reference>
<feature type="domain" description="AB hydrolase-1" evidence="2">
    <location>
        <begin position="50"/>
        <end position="293"/>
    </location>
</feature>
<proteinExistence type="predicted"/>
<dbReference type="Proteomes" id="UP001140293">
    <property type="component" value="Unassembled WGS sequence"/>
</dbReference>
<dbReference type="InterPro" id="IPR000073">
    <property type="entry name" value="AB_hydrolase_1"/>
</dbReference>
<feature type="region of interest" description="Disordered" evidence="1">
    <location>
        <begin position="1"/>
        <end position="25"/>
    </location>
</feature>
<reference evidence="3" key="1">
    <citation type="submission" date="2020-07" db="EMBL/GenBank/DDBJ databases">
        <authorList>
            <person name="Pettersson B.M.F."/>
            <person name="Behra P.R.K."/>
            <person name="Ramesh M."/>
            <person name="Das S."/>
            <person name="Dasgupta S."/>
            <person name="Kirsebom L.A."/>
        </authorList>
    </citation>
    <scope>NUCLEOTIDE SEQUENCE</scope>
    <source>
        <strain evidence="3">DSM 44615</strain>
    </source>
</reference>
<dbReference type="SUPFAM" id="SSF53474">
    <property type="entry name" value="alpha/beta-Hydrolases"/>
    <property type="match status" value="1"/>
</dbReference>
<dbReference type="AlphaFoldDB" id="A0A9X3BZ62"/>
<dbReference type="Gene3D" id="3.40.50.1820">
    <property type="entry name" value="alpha/beta hydrolase"/>
    <property type="match status" value="1"/>
</dbReference>
<dbReference type="PANTHER" id="PTHR43433:SF1">
    <property type="entry name" value="BLL5160 PROTEIN"/>
    <property type="match status" value="1"/>
</dbReference>
<dbReference type="RefSeq" id="WP_264016112.1">
    <property type="nucleotide sequence ID" value="NZ_JACKSJ010000258.1"/>
</dbReference>
<dbReference type="EMBL" id="JACKSJ010000258">
    <property type="protein sequence ID" value="MCV7173941.1"/>
    <property type="molecule type" value="Genomic_DNA"/>
</dbReference>
<dbReference type="Pfam" id="PF00561">
    <property type="entry name" value="Abhydrolase_1"/>
    <property type="match status" value="1"/>
</dbReference>
<comment type="caution">
    <text evidence="3">The sequence shown here is derived from an EMBL/GenBank/DDBJ whole genome shotgun (WGS) entry which is preliminary data.</text>
</comment>
<dbReference type="InterPro" id="IPR050471">
    <property type="entry name" value="AB_hydrolase"/>
</dbReference>
<evidence type="ECO:0000313" key="3">
    <source>
        <dbReference type="EMBL" id="MCV7173941.1"/>
    </source>
</evidence>
<protein>
    <submittedName>
        <fullName evidence="3">Alpha/beta hydrolase</fullName>
    </submittedName>
</protein>
<dbReference type="InterPro" id="IPR029058">
    <property type="entry name" value="AB_hydrolase_fold"/>
</dbReference>
<keyword evidence="3" id="KW-0378">Hydrolase</keyword>
<dbReference type="GO" id="GO:0016787">
    <property type="term" value="F:hydrolase activity"/>
    <property type="evidence" value="ECO:0007669"/>
    <property type="project" value="UniProtKB-KW"/>
</dbReference>
<sequence length="343" mass="35828">MSIAPEDELSPNAFRSGTPGGDGPVERIVVTSDGVRLSVHDHRADQADAPTVVLLHGLLLSQQSWSPQVRRLRRRWGGRVRIITYDHRGHGRSAAAPMPTYRIDRLAADLAEVLATSDITGPLTIAGHSMGGMTALAYLARPAADRPVSPRALVLVGTAAGGLSGRGLPRLLATPATGALFGLVRRMPAVDTAVQALMRPLGDALGMFAGDHTTVSGVTAAAVSRTLLSTAAGFLPSLRSYDVTRSLGSIAARTFVISGGADILTPAAHSREIAAAIPGAVHLHHPTAGHLLLQEAAECVSDVVGRAMEMRRATSDFAPGRKKRHLTLVAHNAQNADIAACGR</sequence>
<evidence type="ECO:0000259" key="2">
    <source>
        <dbReference type="Pfam" id="PF00561"/>
    </source>
</evidence>
<accession>A0A9X3BZ62</accession>
<gene>
    <name evidence="3" type="ORF">H7I41_28880</name>
</gene>
<organism evidence="3 4">
    <name type="scientific">[Mycobacterium] manitobense</name>
    <dbReference type="NCBI Taxonomy" id="190147"/>
    <lineage>
        <taxon>Bacteria</taxon>
        <taxon>Bacillati</taxon>
        <taxon>Actinomycetota</taxon>
        <taxon>Actinomycetes</taxon>
        <taxon>Mycobacteriales</taxon>
        <taxon>Mycobacteriaceae</taxon>
        <taxon>Mycolicibacterium</taxon>
    </lineage>
</organism>
<dbReference type="PRINTS" id="PR00111">
    <property type="entry name" value="ABHYDROLASE"/>
</dbReference>
<name>A0A9X3BZ62_9MYCO</name>
<dbReference type="PANTHER" id="PTHR43433">
    <property type="entry name" value="HYDROLASE, ALPHA/BETA FOLD FAMILY PROTEIN"/>
    <property type="match status" value="1"/>
</dbReference>